<dbReference type="EMBL" id="QJJR01000017">
    <property type="protein sequence ID" value="PXW87164.1"/>
    <property type="molecule type" value="Genomic_DNA"/>
</dbReference>
<protein>
    <submittedName>
        <fullName evidence="1">Uncharacterized protein</fullName>
    </submittedName>
</protein>
<name>A0A2V3W1W5_9BACI</name>
<evidence type="ECO:0000313" key="1">
    <source>
        <dbReference type="EMBL" id="PXW87164.1"/>
    </source>
</evidence>
<keyword evidence="2" id="KW-1185">Reference proteome</keyword>
<organism evidence="1 2">
    <name type="scientific">Streptohalobacillus salinus</name>
    <dbReference type="NCBI Taxonomy" id="621096"/>
    <lineage>
        <taxon>Bacteria</taxon>
        <taxon>Bacillati</taxon>
        <taxon>Bacillota</taxon>
        <taxon>Bacilli</taxon>
        <taxon>Bacillales</taxon>
        <taxon>Bacillaceae</taxon>
        <taxon>Streptohalobacillus</taxon>
    </lineage>
</organism>
<reference evidence="1 2" key="1">
    <citation type="submission" date="2018-05" db="EMBL/GenBank/DDBJ databases">
        <title>Genomic Encyclopedia of Type Strains, Phase IV (KMG-IV): sequencing the most valuable type-strain genomes for metagenomic binning, comparative biology and taxonomic classification.</title>
        <authorList>
            <person name="Goeker M."/>
        </authorList>
    </citation>
    <scope>NUCLEOTIDE SEQUENCE [LARGE SCALE GENOMIC DNA]</scope>
    <source>
        <strain evidence="1 2">DSM 22440</strain>
    </source>
</reference>
<accession>A0A2V3W1W5</accession>
<dbReference type="AlphaFoldDB" id="A0A2V3W1W5"/>
<evidence type="ECO:0000313" key="2">
    <source>
        <dbReference type="Proteomes" id="UP000247922"/>
    </source>
</evidence>
<comment type="caution">
    <text evidence="1">The sequence shown here is derived from an EMBL/GenBank/DDBJ whole genome shotgun (WGS) entry which is preliminary data.</text>
</comment>
<proteinExistence type="predicted"/>
<sequence>MATLPQLTLDFNRQIKLSNDGGELSSDTGEFIFREFDEKNLFFRNIG</sequence>
<dbReference type="Proteomes" id="UP000247922">
    <property type="component" value="Unassembled WGS sequence"/>
</dbReference>
<gene>
    <name evidence="1" type="ORF">DES38_1172</name>
</gene>